<organism evidence="4 5">
    <name type="scientific">Brassica carinata</name>
    <name type="common">Ethiopian mustard</name>
    <name type="synonym">Abyssinian cabbage</name>
    <dbReference type="NCBI Taxonomy" id="52824"/>
    <lineage>
        <taxon>Eukaryota</taxon>
        <taxon>Viridiplantae</taxon>
        <taxon>Streptophyta</taxon>
        <taxon>Embryophyta</taxon>
        <taxon>Tracheophyta</taxon>
        <taxon>Spermatophyta</taxon>
        <taxon>Magnoliopsida</taxon>
        <taxon>eudicotyledons</taxon>
        <taxon>Gunneridae</taxon>
        <taxon>Pentapetalae</taxon>
        <taxon>rosids</taxon>
        <taxon>malvids</taxon>
        <taxon>Brassicales</taxon>
        <taxon>Brassicaceae</taxon>
        <taxon>Brassiceae</taxon>
        <taxon>Brassica</taxon>
    </lineage>
</organism>
<evidence type="ECO:0000313" key="4">
    <source>
        <dbReference type="EMBL" id="KAG2242259.1"/>
    </source>
</evidence>
<feature type="region of interest" description="Disordered" evidence="2">
    <location>
        <begin position="1"/>
        <end position="32"/>
    </location>
</feature>
<feature type="coiled-coil region" evidence="1">
    <location>
        <begin position="187"/>
        <end position="221"/>
    </location>
</feature>
<feature type="compositionally biased region" description="Low complexity" evidence="2">
    <location>
        <begin position="1"/>
        <end position="21"/>
    </location>
</feature>
<sequence>MATSGESSSAMEDSHSSSPTIPQSPPPHPLLSSIPSAKIATTTVENAASWIDDAMRLALVYQNTIVETLDSTIDASKSRLSRIRDTSIAHTSQTIDSLREIASEYNVYEHMVFAKIKGLFYTQLLAICSRCCDLIQCLCADGVNVAASHPLISGGLAFGVGIFALKKTRRFVYYNAVRMFSSEEALLSRADLRVKELRQSLDRLTAESEKLERVATVAEDELIRGRMKLRQAGKQIRGVVNSAYKIEKQAAGLKDVLKELPTREASRFRSQMTIDDTTPRISGGITAGGWAIIGSVIAVITLIVIWLVIAWGCKKRRQKSSQVVPVTELELN</sequence>
<dbReference type="InterPro" id="IPR053284">
    <property type="entry name" value="RGS1-HXK1_interactor"/>
</dbReference>
<keyword evidence="1" id="KW-0175">Coiled coil</keyword>
<feature type="transmembrane region" description="Helical" evidence="3">
    <location>
        <begin position="287"/>
        <end position="311"/>
    </location>
</feature>
<evidence type="ECO:0000313" key="5">
    <source>
        <dbReference type="Proteomes" id="UP000886595"/>
    </source>
</evidence>
<dbReference type="Proteomes" id="UP000886595">
    <property type="component" value="Unassembled WGS sequence"/>
</dbReference>
<keyword evidence="3" id="KW-0472">Membrane</keyword>
<accession>A0A8X7P2J0</accession>
<keyword evidence="3" id="KW-1133">Transmembrane helix</keyword>
<dbReference type="AlphaFoldDB" id="A0A8X7P2J0"/>
<gene>
    <name evidence="4" type="ORF">Bca52824_095896</name>
</gene>
<evidence type="ECO:0000256" key="1">
    <source>
        <dbReference type="SAM" id="Coils"/>
    </source>
</evidence>
<dbReference type="EMBL" id="JAAMPC010000564">
    <property type="protein sequence ID" value="KAG2242259.1"/>
    <property type="molecule type" value="Genomic_DNA"/>
</dbReference>
<keyword evidence="5" id="KW-1185">Reference proteome</keyword>
<dbReference type="OrthoDB" id="1907298at2759"/>
<proteinExistence type="predicted"/>
<dbReference type="PANTHER" id="PTHR34554:SF1">
    <property type="entry name" value="ALANINE-TRNA LIGASE"/>
    <property type="match status" value="1"/>
</dbReference>
<evidence type="ECO:0000256" key="2">
    <source>
        <dbReference type="SAM" id="MobiDB-lite"/>
    </source>
</evidence>
<protein>
    <submittedName>
        <fullName evidence="4">Uncharacterized protein</fullName>
    </submittedName>
</protein>
<dbReference type="PANTHER" id="PTHR34554">
    <property type="entry name" value="RGS1-HXK1-INTERACTING PROTEIN 1"/>
    <property type="match status" value="1"/>
</dbReference>
<comment type="caution">
    <text evidence="4">The sequence shown here is derived from an EMBL/GenBank/DDBJ whole genome shotgun (WGS) entry which is preliminary data.</text>
</comment>
<keyword evidence="3" id="KW-0812">Transmembrane</keyword>
<name>A0A8X7P2J0_BRACI</name>
<reference evidence="4 5" key="1">
    <citation type="submission" date="2020-02" db="EMBL/GenBank/DDBJ databases">
        <authorList>
            <person name="Ma Q."/>
            <person name="Huang Y."/>
            <person name="Song X."/>
            <person name="Pei D."/>
        </authorList>
    </citation>
    <scope>NUCLEOTIDE SEQUENCE [LARGE SCALE GENOMIC DNA]</scope>
    <source>
        <strain evidence="4">Sxm20200214</strain>
        <tissue evidence="4">Leaf</tissue>
    </source>
</reference>
<evidence type="ECO:0000256" key="3">
    <source>
        <dbReference type="SAM" id="Phobius"/>
    </source>
</evidence>